<dbReference type="Proteomes" id="UP001176021">
    <property type="component" value="Unassembled WGS sequence"/>
</dbReference>
<sequence length="160" mass="16817">MKKVTVLLLAICLMMSLVGCSGGNKTDDQSKGTAQMGLAPADHNAKTIYGKVTNIIGNDVELMLGNMPEVEEVESETIIDDPDGDIAVAAKPAVDANAGPFELEYTDETLTITVFAGLPITNMGEELSLSSIKNGTILALVVEDVKAETLTLEAIHIVAN</sequence>
<evidence type="ECO:0000256" key="1">
    <source>
        <dbReference type="SAM" id="SignalP"/>
    </source>
</evidence>
<dbReference type="PROSITE" id="PS51257">
    <property type="entry name" value="PROKAR_LIPOPROTEIN"/>
    <property type="match status" value="1"/>
</dbReference>
<evidence type="ECO:0008006" key="4">
    <source>
        <dbReference type="Google" id="ProtNLM"/>
    </source>
</evidence>
<dbReference type="EMBL" id="JAMJEV010000027">
    <property type="protein sequence ID" value="MDO0825543.1"/>
    <property type="molecule type" value="Genomic_DNA"/>
</dbReference>
<feature type="chain" id="PRO_5047532088" description="Lipoprotein" evidence="1">
    <location>
        <begin position="22"/>
        <end position="160"/>
    </location>
</feature>
<feature type="signal peptide" evidence="1">
    <location>
        <begin position="1"/>
        <end position="21"/>
    </location>
</feature>
<keyword evidence="1" id="KW-0732">Signal</keyword>
<keyword evidence="3" id="KW-1185">Reference proteome</keyword>
<accession>A0ABT8QZV0</accession>
<name>A0ABT8QZV0_9FIRM</name>
<protein>
    <recommendedName>
        <fullName evidence="4">Lipoprotein</fullName>
    </recommendedName>
</protein>
<proteinExistence type="predicted"/>
<gene>
    <name evidence="2" type="ORF">M8H41_22270</name>
</gene>
<evidence type="ECO:0000313" key="2">
    <source>
        <dbReference type="EMBL" id="MDO0825543.1"/>
    </source>
</evidence>
<evidence type="ECO:0000313" key="3">
    <source>
        <dbReference type="Proteomes" id="UP001176021"/>
    </source>
</evidence>
<organism evidence="2 3">
    <name type="scientific">Desulfosporosinus nitroreducens</name>
    <dbReference type="NCBI Taxonomy" id="2018668"/>
    <lineage>
        <taxon>Bacteria</taxon>
        <taxon>Bacillati</taxon>
        <taxon>Bacillota</taxon>
        <taxon>Clostridia</taxon>
        <taxon>Eubacteriales</taxon>
        <taxon>Desulfitobacteriaceae</taxon>
        <taxon>Desulfosporosinus</taxon>
    </lineage>
</organism>
<reference evidence="2" key="1">
    <citation type="submission" date="2022-05" db="EMBL/GenBank/DDBJ databases">
        <title>Expanded diversity of anoxic marine methylotrophy in a Black Sea sulfate reducing microorganism.</title>
        <authorList>
            <person name="Fischer P.Q."/>
            <person name="Stams A.J.M."/>
            <person name="Villanueva L."/>
            <person name="Sousa D.Z."/>
        </authorList>
    </citation>
    <scope>NUCLEOTIDE SEQUENCE</scope>
    <source>
        <strain evidence="2">P130</strain>
    </source>
</reference>
<comment type="caution">
    <text evidence="2">The sequence shown here is derived from an EMBL/GenBank/DDBJ whole genome shotgun (WGS) entry which is preliminary data.</text>
</comment>
<dbReference type="RefSeq" id="WP_302050098.1">
    <property type="nucleotide sequence ID" value="NZ_JAMJEV010000027.1"/>
</dbReference>